<dbReference type="Gene3D" id="3.40.50.300">
    <property type="entry name" value="P-loop containing nucleotide triphosphate hydrolases"/>
    <property type="match status" value="1"/>
</dbReference>
<dbReference type="GO" id="GO:0015424">
    <property type="term" value="F:ABC-type amino acid transporter activity"/>
    <property type="evidence" value="ECO:0007669"/>
    <property type="project" value="InterPro"/>
</dbReference>
<dbReference type="Proteomes" id="UP001223261">
    <property type="component" value="Chromosome"/>
</dbReference>
<reference evidence="8" key="1">
    <citation type="journal article" date="2023" name="Antibiotics">
        <title>Prevalence and Molecular Characterization of Methicillin-Resistant Staphylococci (MRS) and Mammaliicocci (MRM) in Dromedary Camels from Algeria: First Detection of SCCmec-mecC Hybrid in Methicillin-Resistant Mammaliicoccus lentus.</title>
        <authorList>
            <person name="Belhout C."/>
            <person name="Boyen F."/>
            <person name="Vereecke N."/>
            <person name="Theuns S."/>
            <person name="Taibi N."/>
            <person name="Stegger M."/>
            <person name="de la Fe-Rodriguez P.Y."/>
            <person name="Bouayad L."/>
            <person name="Elgroud R."/>
            <person name="Butaye P."/>
        </authorList>
    </citation>
    <scope>NUCLEOTIDE SEQUENCE</scope>
    <source>
        <strain evidence="8">7048</strain>
    </source>
</reference>
<dbReference type="GO" id="GO:0005886">
    <property type="term" value="C:plasma membrane"/>
    <property type="evidence" value="ECO:0007669"/>
    <property type="project" value="UniProtKB-SubCell"/>
</dbReference>
<accession>A0AAX3W5U6</accession>
<dbReference type="InterPro" id="IPR050086">
    <property type="entry name" value="MetN_ABC_transporter-like"/>
</dbReference>
<dbReference type="InterPro" id="IPR003439">
    <property type="entry name" value="ABC_transporter-like_ATP-bd"/>
</dbReference>
<dbReference type="RefSeq" id="WP_282862504.1">
    <property type="nucleotide sequence ID" value="NZ_CP118848.1"/>
</dbReference>
<evidence type="ECO:0000256" key="1">
    <source>
        <dbReference type="ARBA" id="ARBA00004202"/>
    </source>
</evidence>
<proteinExistence type="predicted"/>
<keyword evidence="2" id="KW-0813">Transport</keyword>
<dbReference type="SUPFAM" id="SSF52540">
    <property type="entry name" value="P-loop containing nucleoside triphosphate hydrolases"/>
    <property type="match status" value="1"/>
</dbReference>
<evidence type="ECO:0000256" key="4">
    <source>
        <dbReference type="ARBA" id="ARBA00022741"/>
    </source>
</evidence>
<evidence type="ECO:0000256" key="3">
    <source>
        <dbReference type="ARBA" id="ARBA00022475"/>
    </source>
</evidence>
<dbReference type="SMART" id="SM00382">
    <property type="entry name" value="AAA"/>
    <property type="match status" value="1"/>
</dbReference>
<evidence type="ECO:0000259" key="7">
    <source>
        <dbReference type="PROSITE" id="PS50893"/>
    </source>
</evidence>
<dbReference type="PIRSF" id="PIRSF039085">
    <property type="entry name" value="ABC_ATPase_HisP"/>
    <property type="match status" value="1"/>
</dbReference>
<feature type="domain" description="ABC transporter" evidence="7">
    <location>
        <begin position="2"/>
        <end position="239"/>
    </location>
</feature>
<dbReference type="InterPro" id="IPR003593">
    <property type="entry name" value="AAA+_ATPase"/>
</dbReference>
<evidence type="ECO:0000256" key="6">
    <source>
        <dbReference type="ARBA" id="ARBA00023136"/>
    </source>
</evidence>
<dbReference type="AlphaFoldDB" id="A0AAX3W5U6"/>
<dbReference type="PROSITE" id="PS00211">
    <property type="entry name" value="ABC_TRANSPORTER_1"/>
    <property type="match status" value="1"/>
</dbReference>
<comment type="subcellular location">
    <subcellularLocation>
        <location evidence="1">Cell membrane</location>
        <topology evidence="1">Peripheral membrane protein</topology>
    </subcellularLocation>
</comment>
<dbReference type="InterPro" id="IPR027417">
    <property type="entry name" value="P-loop_NTPase"/>
</dbReference>
<keyword evidence="5 8" id="KW-0067">ATP-binding</keyword>
<evidence type="ECO:0000313" key="9">
    <source>
        <dbReference type="Proteomes" id="UP001223261"/>
    </source>
</evidence>
<dbReference type="InterPro" id="IPR030679">
    <property type="entry name" value="ABC_ATPase_HisP-typ"/>
</dbReference>
<evidence type="ECO:0000256" key="5">
    <source>
        <dbReference type="ARBA" id="ARBA00022840"/>
    </source>
</evidence>
<dbReference type="PANTHER" id="PTHR43166">
    <property type="entry name" value="AMINO ACID IMPORT ATP-BINDING PROTEIN"/>
    <property type="match status" value="1"/>
</dbReference>
<gene>
    <name evidence="8" type="ORF">PYH69_01665</name>
</gene>
<dbReference type="PANTHER" id="PTHR43166:SF35">
    <property type="entry name" value="L-CYSTINE IMPORT ATP-BINDING PROTEIN TCYN"/>
    <property type="match status" value="1"/>
</dbReference>
<dbReference type="CDD" id="cd03262">
    <property type="entry name" value="ABC_HisP_GlnQ"/>
    <property type="match status" value="1"/>
</dbReference>
<keyword evidence="6" id="KW-0472">Membrane</keyword>
<evidence type="ECO:0000256" key="2">
    <source>
        <dbReference type="ARBA" id="ARBA00022448"/>
    </source>
</evidence>
<dbReference type="Pfam" id="PF00005">
    <property type="entry name" value="ABC_tran"/>
    <property type="match status" value="1"/>
</dbReference>
<dbReference type="GO" id="GO:0016887">
    <property type="term" value="F:ATP hydrolysis activity"/>
    <property type="evidence" value="ECO:0007669"/>
    <property type="project" value="InterPro"/>
</dbReference>
<evidence type="ECO:0000313" key="8">
    <source>
        <dbReference type="EMBL" id="WHI60360.1"/>
    </source>
</evidence>
<dbReference type="GO" id="GO:0005524">
    <property type="term" value="F:ATP binding"/>
    <property type="evidence" value="ECO:0007669"/>
    <property type="project" value="UniProtKB-KW"/>
</dbReference>
<protein>
    <submittedName>
        <fullName evidence="8">Amino acid ABC transporter ATP-binding protein</fullName>
    </submittedName>
</protein>
<keyword evidence="4" id="KW-0547">Nucleotide-binding</keyword>
<name>A0AAX3W5U6_MAMLE</name>
<keyword evidence="3" id="KW-1003">Cell membrane</keyword>
<dbReference type="InterPro" id="IPR017871">
    <property type="entry name" value="ABC_transporter-like_CS"/>
</dbReference>
<dbReference type="PROSITE" id="PS50893">
    <property type="entry name" value="ABC_TRANSPORTER_2"/>
    <property type="match status" value="1"/>
</dbReference>
<dbReference type="EMBL" id="CP118848">
    <property type="protein sequence ID" value="WHI60360.1"/>
    <property type="molecule type" value="Genomic_DNA"/>
</dbReference>
<sequence length="252" mass="27941">MIKIEGIKKSFNKTTVLKGIDIELNKGEVLAIIGPSGSGKSTLLRCLNWLETPDAGTISIDDVSINAESYKKKQIQQLIQKSTMVFQHYNLFKNKSVLENVTQGLVTTQKISKPEAIQIGEKYLEQVGLLKFKDKYPATLSGGQQQRVGIARALAMNPQLLLFDEPTSALDPELVSGVLKIIKDVASLKKTMILVTHEMSFAKDVADKIVFMEDGEIVESGTTEEIFDPSSHNRTQSFIKKVDTLNDEEVIQ</sequence>
<organism evidence="8 9">
    <name type="scientific">Mammaliicoccus lentus</name>
    <name type="common">Staphylococcus lentus</name>
    <dbReference type="NCBI Taxonomy" id="42858"/>
    <lineage>
        <taxon>Bacteria</taxon>
        <taxon>Bacillati</taxon>
        <taxon>Bacillota</taxon>
        <taxon>Bacilli</taxon>
        <taxon>Bacillales</taxon>
        <taxon>Staphylococcaceae</taxon>
        <taxon>Mammaliicoccus</taxon>
    </lineage>
</organism>